<proteinExistence type="predicted"/>
<feature type="compositionally biased region" description="Low complexity" evidence="1">
    <location>
        <begin position="389"/>
        <end position="400"/>
    </location>
</feature>
<dbReference type="Proteomes" id="UP000601435">
    <property type="component" value="Unassembled WGS sequence"/>
</dbReference>
<feature type="region of interest" description="Disordered" evidence="1">
    <location>
        <begin position="350"/>
        <end position="406"/>
    </location>
</feature>
<dbReference type="InterPro" id="IPR013103">
    <property type="entry name" value="RVT_2"/>
</dbReference>
<evidence type="ECO:0000259" key="2">
    <source>
        <dbReference type="PROSITE" id="PS50994"/>
    </source>
</evidence>
<evidence type="ECO:0000256" key="1">
    <source>
        <dbReference type="SAM" id="MobiDB-lite"/>
    </source>
</evidence>
<name>A0A812MFD9_9DINO</name>
<organism evidence="3 4">
    <name type="scientific">Symbiodinium necroappetens</name>
    <dbReference type="NCBI Taxonomy" id="1628268"/>
    <lineage>
        <taxon>Eukaryota</taxon>
        <taxon>Sar</taxon>
        <taxon>Alveolata</taxon>
        <taxon>Dinophyceae</taxon>
        <taxon>Suessiales</taxon>
        <taxon>Symbiodiniaceae</taxon>
        <taxon>Symbiodinium</taxon>
    </lineage>
</organism>
<dbReference type="InterPro" id="IPR001584">
    <property type="entry name" value="Integrase_cat-core"/>
</dbReference>
<dbReference type="SUPFAM" id="SSF53098">
    <property type="entry name" value="Ribonuclease H-like"/>
    <property type="match status" value="1"/>
</dbReference>
<protein>
    <submittedName>
        <fullName evidence="3">RE1 protein</fullName>
    </submittedName>
</protein>
<feature type="domain" description="Integrase catalytic" evidence="2">
    <location>
        <begin position="703"/>
        <end position="866"/>
    </location>
</feature>
<dbReference type="OrthoDB" id="411410at2759"/>
<evidence type="ECO:0000313" key="4">
    <source>
        <dbReference type="Proteomes" id="UP000601435"/>
    </source>
</evidence>
<reference evidence="3" key="1">
    <citation type="submission" date="2021-02" db="EMBL/GenBank/DDBJ databases">
        <authorList>
            <person name="Dougan E. K."/>
            <person name="Rhodes N."/>
            <person name="Thang M."/>
            <person name="Chan C."/>
        </authorList>
    </citation>
    <scope>NUCLEOTIDE SEQUENCE</scope>
</reference>
<dbReference type="GO" id="GO:0015074">
    <property type="term" value="P:DNA integration"/>
    <property type="evidence" value="ECO:0007669"/>
    <property type="project" value="InterPro"/>
</dbReference>
<feature type="region of interest" description="Disordered" evidence="1">
    <location>
        <begin position="1030"/>
        <end position="1066"/>
    </location>
</feature>
<accession>A0A812MFD9</accession>
<evidence type="ECO:0000313" key="3">
    <source>
        <dbReference type="EMBL" id="CAE7261787.1"/>
    </source>
</evidence>
<feature type="region of interest" description="Disordered" evidence="1">
    <location>
        <begin position="207"/>
        <end position="304"/>
    </location>
</feature>
<comment type="caution">
    <text evidence="3">The sequence shown here is derived from an EMBL/GenBank/DDBJ whole genome shotgun (WGS) entry which is preliminary data.</text>
</comment>
<sequence>MKWMKSMRETESFRFGDGHELCSEFAFLFEATVLGVRVILKLSVVPGECPPLLSKQAYSQLGMVIDTENHTVSSRKLQVKRYGLAQTCGGHYAIPIAEFTDDVKHIHEPEFPSYLEAIPVYVTCDRPRERVLSDEGGLKSWTRHDRKTVGDKLLEEFVNCGTPVRQQLQWRTDTALMNLRRKPSPARAAPYQAASDKDDDFAEAMRQGYSSDSAGRRWTNPRSPTRRTRQSPRHAASQDVPGALQQGEVQILGDKVQVGRETPEDQECPQGRGDQIPDSEDQEIYHASPGSQAPPTPASVASVASRNETMKMLLQAQAAELEEELTQYMDPVSIVRSWLAIAQGPWPMDVAKPSMDGEEDLEEVPKAKNQKPSEKLDLLLEDAPKNPRGRASTTTSTGTRPKTKTQRVRALTDLDADFPTLSNRYSDDVVINAALSLTCQMLTFKWKQFTWMLRVKRAVRMELGGSVRWRRNPRWLMMMFGRQLASMWGHLGAARQLCNDPRLNDLMKGDPLARREEDRSRREDCPEATLAEAVFEDVDVYVQKMRYVPMWEFIRDVWNYQTKHGRLVILQYPATTQPPTEDELRLLKYKNERAHEIVEGQTLNVAGEEVSRARLAAEWPRDWMLRVCGSADQTLRARRSSAGPVALHQPCPAGTVWETIPVEVEMSPEGQLRQQLGEVTGDQYDYIYFQGAVVPTRNVPKVTFDKPQRFNERVVTDSFFIWDSLNTKYAVVHAVDAFSLYQVVTLMPTAKSNLVAHFLKNYWIGIFGPPEVIMSDAGSEYAADTESLLRAFDVTHEVVPPLAKWRMGLAERHGAVLKLLAMKTIKAVTARGYSETKECVVAATAARNRQARVGGFSPTQIVLGKDVTIPSSLWGQMEKGHFKFVLNQDLSFAEARRRNEQIRQAAEQAFIWADGHETLRKALNARSRHPRMEFLYEGAAVYFYDPPSSRKGLPKRLQDQVSWMGPGVVTALERREGAIKNKLKGIPLEFVRLAALEEVESSRVCQEALREVERELQGHRPDVEEMVEDEPTDVMPTMEFSGGSEPDEPPPTTEARPFPNVSPLDDVPMQLHREKRAGWVTTPEGTRLQKRVRFEEGWKGTSEHLSKMKAVLARQEPHGEGQGSSSSQAPPPAAASHRGPGVLHVASTWRLEEAVRRQRDMLRAARQGPWEVHVAKVEEVTDELAKHVEDSSKRCPETQEMPMTGKPRLEYKWYKLEGKWQRAFVDPLKKAIDVYVDNDAVDPVEIGQMVPPEKILPSRFVLTNKSDKTELDEAVLKARWVLAGHLDKEAGKWATEAPTASLVAHNLVCFISAQLKWEMKFADISAAFLQGEKLDSDRVVYIRMPRGYPDEIVEHLLQRLVGPKTGKMRRDIIRLTKGGFGLSESPRLWYRKLKRVLLGLGLNELKLSPGTFVLHERGELKGILTVHVDDLRMAFHPDRQDFLDQLKDAFKFGDWKSAMNETVKFCGRWEKQCPRSFKVTISMDGYAAKLKDPPARQKGDRSPLTDVEKKWVSSVGGQVLWMARQGRADLAYGISRVQQMAGARDPETMKCLQQLVNKARESYESYFQAIDGDLADMVLLGVSDASHGSMPKGRSQGGMMILVSSEKILDEEAVVNCLLYHSSLLKRVVKSSLAAEISQAAETMEQCEFVRALIAEALDPNFQLAVWRWSASRWKEILVLDSILREWRLLKSRLQHQPHLELVTLPDVSTGLVAFLAQTETR</sequence>
<dbReference type="Pfam" id="PF07727">
    <property type="entry name" value="RVT_2"/>
    <property type="match status" value="1"/>
</dbReference>
<feature type="compositionally biased region" description="Basic and acidic residues" evidence="1">
    <location>
        <begin position="363"/>
        <end position="385"/>
    </location>
</feature>
<keyword evidence="4" id="KW-1185">Reference proteome</keyword>
<dbReference type="PROSITE" id="PS50994">
    <property type="entry name" value="INTEGRASE"/>
    <property type="match status" value="1"/>
</dbReference>
<feature type="region of interest" description="Disordered" evidence="1">
    <location>
        <begin position="1114"/>
        <end position="1140"/>
    </location>
</feature>
<dbReference type="Gene3D" id="3.30.420.10">
    <property type="entry name" value="Ribonuclease H-like superfamily/Ribonuclease H"/>
    <property type="match status" value="1"/>
</dbReference>
<gene>
    <name evidence="3" type="primary">RE1</name>
    <name evidence="3" type="ORF">SNEC2469_LOCUS6000</name>
</gene>
<dbReference type="InterPro" id="IPR036397">
    <property type="entry name" value="RNaseH_sf"/>
</dbReference>
<dbReference type="GO" id="GO:0003676">
    <property type="term" value="F:nucleic acid binding"/>
    <property type="evidence" value="ECO:0007669"/>
    <property type="project" value="InterPro"/>
</dbReference>
<dbReference type="InterPro" id="IPR012337">
    <property type="entry name" value="RNaseH-like_sf"/>
</dbReference>
<dbReference type="EMBL" id="CAJNJA010010742">
    <property type="protein sequence ID" value="CAE7261787.1"/>
    <property type="molecule type" value="Genomic_DNA"/>
</dbReference>